<feature type="region of interest" description="Disordered" evidence="1">
    <location>
        <begin position="1"/>
        <end position="39"/>
    </location>
</feature>
<name>A0AAV7W628_PLEWA</name>
<reference evidence="2" key="1">
    <citation type="journal article" date="2022" name="bioRxiv">
        <title>Sequencing and chromosome-scale assembly of the giantPleurodeles waltlgenome.</title>
        <authorList>
            <person name="Brown T."/>
            <person name="Elewa A."/>
            <person name="Iarovenko S."/>
            <person name="Subramanian E."/>
            <person name="Araus A.J."/>
            <person name="Petzold A."/>
            <person name="Susuki M."/>
            <person name="Suzuki K.-i.T."/>
            <person name="Hayashi T."/>
            <person name="Toyoda A."/>
            <person name="Oliveira C."/>
            <person name="Osipova E."/>
            <person name="Leigh N.D."/>
            <person name="Simon A."/>
            <person name="Yun M.H."/>
        </authorList>
    </citation>
    <scope>NUCLEOTIDE SEQUENCE</scope>
    <source>
        <strain evidence="2">20211129_DDA</strain>
        <tissue evidence="2">Liver</tissue>
    </source>
</reference>
<feature type="compositionally biased region" description="Basic and acidic residues" evidence="1">
    <location>
        <begin position="1"/>
        <end position="16"/>
    </location>
</feature>
<sequence length="79" mass="8553">MTSRPIRIEDGRDVRGRGGGQRSEAGRSAAVARSPAPRGPYFSWQDNKGYYNATGCLASFIHVTTNGDEGHSFNQGPRV</sequence>
<comment type="caution">
    <text evidence="2">The sequence shown here is derived from an EMBL/GenBank/DDBJ whole genome shotgun (WGS) entry which is preliminary data.</text>
</comment>
<keyword evidence="3" id="KW-1185">Reference proteome</keyword>
<dbReference type="Proteomes" id="UP001066276">
    <property type="component" value="Chromosome 1_2"/>
</dbReference>
<evidence type="ECO:0000256" key="1">
    <source>
        <dbReference type="SAM" id="MobiDB-lite"/>
    </source>
</evidence>
<dbReference type="AlphaFoldDB" id="A0AAV7W628"/>
<protein>
    <submittedName>
        <fullName evidence="2">Uncharacterized protein</fullName>
    </submittedName>
</protein>
<gene>
    <name evidence="2" type="ORF">NDU88_004828</name>
</gene>
<dbReference type="EMBL" id="JANPWB010000002">
    <property type="protein sequence ID" value="KAJ1209450.1"/>
    <property type="molecule type" value="Genomic_DNA"/>
</dbReference>
<evidence type="ECO:0000313" key="3">
    <source>
        <dbReference type="Proteomes" id="UP001066276"/>
    </source>
</evidence>
<feature type="compositionally biased region" description="Low complexity" evidence="1">
    <location>
        <begin position="26"/>
        <end position="39"/>
    </location>
</feature>
<organism evidence="2 3">
    <name type="scientific">Pleurodeles waltl</name>
    <name type="common">Iberian ribbed newt</name>
    <dbReference type="NCBI Taxonomy" id="8319"/>
    <lineage>
        <taxon>Eukaryota</taxon>
        <taxon>Metazoa</taxon>
        <taxon>Chordata</taxon>
        <taxon>Craniata</taxon>
        <taxon>Vertebrata</taxon>
        <taxon>Euteleostomi</taxon>
        <taxon>Amphibia</taxon>
        <taxon>Batrachia</taxon>
        <taxon>Caudata</taxon>
        <taxon>Salamandroidea</taxon>
        <taxon>Salamandridae</taxon>
        <taxon>Pleurodelinae</taxon>
        <taxon>Pleurodeles</taxon>
    </lineage>
</organism>
<accession>A0AAV7W628</accession>
<evidence type="ECO:0000313" key="2">
    <source>
        <dbReference type="EMBL" id="KAJ1209450.1"/>
    </source>
</evidence>
<proteinExistence type="predicted"/>